<sequence length="298" mass="32300">FLVVNKLSPCSHQADNGVCSTSGQFEPNPCSLLVHRQLELAYFGQCLLDCSNEGSVCGIDGNTYMSECQAHARLIAVDYTGPCITVGLINSEPKKQCSNSVKCPPLAEAGCLGVTPPGACCPICTGALKVLFSQKQIDRTVNSMDSELADSFLVESIMKALNRQVQVAECTVRGYLTVETDLLVLVTTTKKNPSSIQLGACIVEAEKIAVLIQRSSPRIVSELSLSALTAATIVHQPVNSSAFAQLPTFTVIGSLILLVWISSNNRENFCIKLAREIDEIKKLILYHKKAFKLHILKR</sequence>
<dbReference type="CDD" id="cd00104">
    <property type="entry name" value="KAZAL_FS"/>
    <property type="match status" value="1"/>
</dbReference>
<proteinExistence type="predicted"/>
<dbReference type="InterPro" id="IPR039016">
    <property type="entry name" value="RECK"/>
</dbReference>
<name>T1I8C9_RHOPR</name>
<dbReference type="SMART" id="SM00280">
    <property type="entry name" value="KAZAL"/>
    <property type="match status" value="1"/>
</dbReference>
<protein>
    <submittedName>
        <fullName evidence="1">Kazal-like domain-containing protein</fullName>
    </submittedName>
</protein>
<dbReference type="VEuPathDB" id="VectorBase:RPRC012551"/>
<dbReference type="GO" id="GO:0005886">
    <property type="term" value="C:plasma membrane"/>
    <property type="evidence" value="ECO:0007669"/>
    <property type="project" value="TreeGrafter"/>
</dbReference>
<keyword evidence="2" id="KW-1185">Reference proteome</keyword>
<dbReference type="OMA" id="MIEPINC"/>
<dbReference type="Gene3D" id="3.30.60.30">
    <property type="match status" value="1"/>
</dbReference>
<dbReference type="PANTHER" id="PTHR13487">
    <property type="entry name" value="SERINE PROTEASE INHIBITOR"/>
    <property type="match status" value="1"/>
</dbReference>
<reference evidence="1" key="1">
    <citation type="submission" date="2015-05" db="UniProtKB">
        <authorList>
            <consortium name="EnsemblMetazoa"/>
        </authorList>
    </citation>
    <scope>IDENTIFICATION</scope>
</reference>
<dbReference type="InterPro" id="IPR002350">
    <property type="entry name" value="Kazal_dom"/>
</dbReference>
<accession>T1I8C9</accession>
<dbReference type="GO" id="GO:0008191">
    <property type="term" value="F:metalloendopeptidase inhibitor activity"/>
    <property type="evidence" value="ECO:0007669"/>
    <property type="project" value="InterPro"/>
</dbReference>
<dbReference type="eggNOG" id="KOG3649">
    <property type="taxonomic scope" value="Eukaryota"/>
</dbReference>
<organism evidence="1 2">
    <name type="scientific">Rhodnius prolixus</name>
    <name type="common">Triatomid bug</name>
    <dbReference type="NCBI Taxonomy" id="13249"/>
    <lineage>
        <taxon>Eukaryota</taxon>
        <taxon>Metazoa</taxon>
        <taxon>Ecdysozoa</taxon>
        <taxon>Arthropoda</taxon>
        <taxon>Hexapoda</taxon>
        <taxon>Insecta</taxon>
        <taxon>Pterygota</taxon>
        <taxon>Neoptera</taxon>
        <taxon>Paraneoptera</taxon>
        <taxon>Hemiptera</taxon>
        <taxon>Heteroptera</taxon>
        <taxon>Panheteroptera</taxon>
        <taxon>Cimicomorpha</taxon>
        <taxon>Reduviidae</taxon>
        <taxon>Triatominae</taxon>
        <taxon>Rhodnius</taxon>
    </lineage>
</organism>
<dbReference type="EnsemblMetazoa" id="RPRC012551-RA">
    <property type="protein sequence ID" value="RPRC012551-PA"/>
    <property type="gene ID" value="RPRC012551"/>
</dbReference>
<dbReference type="SUPFAM" id="SSF100895">
    <property type="entry name" value="Kazal-type serine protease inhibitors"/>
    <property type="match status" value="1"/>
</dbReference>
<dbReference type="Proteomes" id="UP000015103">
    <property type="component" value="Unassembled WGS sequence"/>
</dbReference>
<dbReference type="PANTHER" id="PTHR13487:SF3">
    <property type="entry name" value="REVERSION-INDUCING CYSTEINE-RICH PROTEIN WITH KAZAL MOTIFS"/>
    <property type="match status" value="1"/>
</dbReference>
<evidence type="ECO:0000313" key="2">
    <source>
        <dbReference type="Proteomes" id="UP000015103"/>
    </source>
</evidence>
<dbReference type="AlphaFoldDB" id="T1I8C9"/>
<dbReference type="InterPro" id="IPR036058">
    <property type="entry name" value="Kazal_dom_sf"/>
</dbReference>
<dbReference type="GO" id="GO:0030198">
    <property type="term" value="P:extracellular matrix organization"/>
    <property type="evidence" value="ECO:0007669"/>
    <property type="project" value="TreeGrafter"/>
</dbReference>
<dbReference type="EMBL" id="ACPB03029708">
    <property type="status" value="NOT_ANNOTATED_CDS"/>
    <property type="molecule type" value="Genomic_DNA"/>
</dbReference>
<dbReference type="InParanoid" id="T1I8C9"/>
<dbReference type="STRING" id="13249.T1I8C9"/>
<dbReference type="HOGENOM" id="CLU_935619_0_0_1"/>
<evidence type="ECO:0000313" key="1">
    <source>
        <dbReference type="EnsemblMetazoa" id="RPRC012551-PA"/>
    </source>
</evidence>
<dbReference type="Pfam" id="PF07648">
    <property type="entry name" value="Kazal_2"/>
    <property type="match status" value="1"/>
</dbReference>